<feature type="compositionally biased region" description="Polar residues" evidence="1">
    <location>
        <begin position="127"/>
        <end position="145"/>
    </location>
</feature>
<sequence length="152" mass="17564">MHRIQSKDLTPFLHTHPFAYASLILRGGYGEQTSQDIRWYGPGSLLLRRSDFAHRLARVEPGTLTLFITWKRKDNARQLRRPEIMDPDVPWVDYPAGVYQRRLYGRVRYCKFDQFWHTAADTVEAASASTKPSIDQKTKPLTSSPARPPPRP</sequence>
<geneLocation type="plasmid" evidence="2">
    <name>unnamed4</name>
</geneLocation>
<protein>
    <submittedName>
        <fullName evidence="2">Uncharacterized protein</fullName>
    </submittedName>
</protein>
<accession>A0A4V1BZT7</accession>
<organism evidence="2 3">
    <name type="scientific">Cupriavidus oxalaticus</name>
    <dbReference type="NCBI Taxonomy" id="96344"/>
    <lineage>
        <taxon>Bacteria</taxon>
        <taxon>Pseudomonadati</taxon>
        <taxon>Pseudomonadota</taxon>
        <taxon>Betaproteobacteria</taxon>
        <taxon>Burkholderiales</taxon>
        <taxon>Burkholderiaceae</taxon>
        <taxon>Cupriavidus</taxon>
    </lineage>
</organism>
<proteinExistence type="predicted"/>
<name>A0A4V1BZT7_9BURK</name>
<dbReference type="OrthoDB" id="950196at2"/>
<reference evidence="2 3" key="1">
    <citation type="submission" date="2019-03" db="EMBL/GenBank/DDBJ databases">
        <title>Efficiently degradation of phenoxyalkanoic acid herbicides by Cupriavidus oxalaticus strain X32.</title>
        <authorList>
            <person name="Sheng X."/>
        </authorList>
    </citation>
    <scope>NUCLEOTIDE SEQUENCE [LARGE SCALE GENOMIC DNA]</scope>
    <source>
        <strain evidence="2 3">X32</strain>
        <plasmid evidence="2 3">unnamed4</plasmid>
    </source>
</reference>
<dbReference type="Proteomes" id="UP000295294">
    <property type="component" value="Plasmid unnamed4"/>
</dbReference>
<gene>
    <name evidence="2" type="ORF">E0W60_36385</name>
</gene>
<evidence type="ECO:0000313" key="2">
    <source>
        <dbReference type="EMBL" id="QBY56462.1"/>
    </source>
</evidence>
<evidence type="ECO:0000313" key="3">
    <source>
        <dbReference type="Proteomes" id="UP000295294"/>
    </source>
</evidence>
<keyword evidence="2" id="KW-0614">Plasmid</keyword>
<dbReference type="RefSeq" id="WP_135707698.1">
    <property type="nucleotide sequence ID" value="NZ_CP038639.1"/>
</dbReference>
<dbReference type="KEGG" id="cox:E0W60_36385"/>
<dbReference type="EMBL" id="CP038639">
    <property type="protein sequence ID" value="QBY56462.1"/>
    <property type="molecule type" value="Genomic_DNA"/>
</dbReference>
<dbReference type="AlphaFoldDB" id="A0A4V1BZT7"/>
<feature type="region of interest" description="Disordered" evidence="1">
    <location>
        <begin position="125"/>
        <end position="152"/>
    </location>
</feature>
<evidence type="ECO:0000256" key="1">
    <source>
        <dbReference type="SAM" id="MobiDB-lite"/>
    </source>
</evidence>